<feature type="region of interest" description="Disordered" evidence="1">
    <location>
        <begin position="312"/>
        <end position="350"/>
    </location>
</feature>
<proteinExistence type="predicted"/>
<name>A0A9W6Z2M6_AMBMO</name>
<comment type="caution">
    <text evidence="2">The sequence shown here is derived from an EMBL/GenBank/DDBJ whole genome shotgun (WGS) entry which is preliminary data.</text>
</comment>
<dbReference type="Proteomes" id="UP001165063">
    <property type="component" value="Unassembled WGS sequence"/>
</dbReference>
<accession>A0A9W6Z2M6</accession>
<feature type="compositionally biased region" description="Acidic residues" evidence="1">
    <location>
        <begin position="542"/>
        <end position="574"/>
    </location>
</feature>
<evidence type="ECO:0000256" key="1">
    <source>
        <dbReference type="SAM" id="MobiDB-lite"/>
    </source>
</evidence>
<evidence type="ECO:0000313" key="2">
    <source>
        <dbReference type="EMBL" id="GMG39629.1"/>
    </source>
</evidence>
<feature type="compositionally biased region" description="Low complexity" evidence="1">
    <location>
        <begin position="57"/>
        <end position="71"/>
    </location>
</feature>
<evidence type="ECO:0000313" key="3">
    <source>
        <dbReference type="Proteomes" id="UP001165063"/>
    </source>
</evidence>
<organism evidence="2 3">
    <name type="scientific">Ambrosiozyma monospora</name>
    <name type="common">Yeast</name>
    <name type="synonym">Endomycopsis monosporus</name>
    <dbReference type="NCBI Taxonomy" id="43982"/>
    <lineage>
        <taxon>Eukaryota</taxon>
        <taxon>Fungi</taxon>
        <taxon>Dikarya</taxon>
        <taxon>Ascomycota</taxon>
        <taxon>Saccharomycotina</taxon>
        <taxon>Pichiomycetes</taxon>
        <taxon>Pichiales</taxon>
        <taxon>Pichiaceae</taxon>
        <taxon>Ambrosiozyma</taxon>
    </lineage>
</organism>
<keyword evidence="3" id="KW-1185">Reference proteome</keyword>
<dbReference type="EMBL" id="BSXU01003060">
    <property type="protein sequence ID" value="GMG39629.1"/>
    <property type="molecule type" value="Genomic_DNA"/>
</dbReference>
<feature type="region of interest" description="Disordered" evidence="1">
    <location>
        <begin position="529"/>
        <end position="579"/>
    </location>
</feature>
<gene>
    <name evidence="2" type="ORF">Amon01_000549600</name>
</gene>
<feature type="region of interest" description="Disordered" evidence="1">
    <location>
        <begin position="1"/>
        <end position="147"/>
    </location>
</feature>
<reference evidence="2" key="1">
    <citation type="submission" date="2023-04" db="EMBL/GenBank/DDBJ databases">
        <title>Ambrosiozyma monospora NBRC 1965.</title>
        <authorList>
            <person name="Ichikawa N."/>
            <person name="Sato H."/>
            <person name="Tonouchi N."/>
        </authorList>
    </citation>
    <scope>NUCLEOTIDE SEQUENCE</scope>
    <source>
        <strain evidence="2">NBRC 1965</strain>
    </source>
</reference>
<feature type="compositionally biased region" description="Basic and acidic residues" evidence="1">
    <location>
        <begin position="1"/>
        <end position="15"/>
    </location>
</feature>
<feature type="compositionally biased region" description="Basic and acidic residues" evidence="1">
    <location>
        <begin position="120"/>
        <end position="130"/>
    </location>
</feature>
<dbReference type="AlphaFoldDB" id="A0A9W6Z2M6"/>
<protein>
    <submittedName>
        <fullName evidence="2">Unnamed protein product</fullName>
    </submittedName>
</protein>
<sequence length="592" mass="68010">MEEIKDNQGLTERRNSLSHSSPQKKEYKTRILSYFSKPSKRAKNKRRVKHFDINAQSGGSENGTGESSDGASSEDEDGYGDVEEDEDEMIEDDDGETTTPTTQQQEQEPHKRRGRPPKKRPSDDSGTQDHRAKRAHHGSAVPAHQIKLISTNKKLRYEPFFENSLKTSIPENEEFRLPDDQDYLRPYDNLVESIPKSDVTDKLTEETIDILVGEYKRIFYTEPDYVYILSASQLLQLMYISKGSISLLVNGRNVAYLKCCFGNAYIPCPQVFGLYYDQNHNCFYIRPKKLREHIHDFKCLRLEDNPDEIVSHQPTFKQKKAPKSIAENETSTNQSSKKQKKSNHKHMDFTKSPQLTLDQMNKIAIPVDIPENSFFDFELQEDEQLIDTLSHVKSMKKPSSYIVHSSVRDAYMKMFFIKNQIYAFTPSQFGQLLDAVKRLFWITAPHDQNVYLICSLTKNGIPGGDICRSACSLFADIKNQLLYLRKTGNPERRQIHNHGLQSCLAKTGVLDTDVDEEAWFKQEEEYEASLKKADTAEQSETAVEEDDEDDDESMDDEDDEDDGAVKMEDDDDEDIRLLADPSHNFEAMIMIL</sequence>
<feature type="compositionally biased region" description="Low complexity" evidence="1">
    <location>
        <begin position="97"/>
        <end position="106"/>
    </location>
</feature>
<feature type="compositionally biased region" description="Acidic residues" evidence="1">
    <location>
        <begin position="72"/>
        <end position="96"/>
    </location>
</feature>
<feature type="compositionally biased region" description="Basic residues" evidence="1">
    <location>
        <begin position="38"/>
        <end position="49"/>
    </location>
</feature>
<feature type="compositionally biased region" description="Basic residues" evidence="1">
    <location>
        <begin position="110"/>
        <end position="119"/>
    </location>
</feature>